<dbReference type="PATRIC" id="fig|162209.4.peg.3513"/>
<gene>
    <name evidence="1" type="ORF">IJ22_32870</name>
</gene>
<organism evidence="1 2">
    <name type="scientific">Paenibacillus naphthalenovorans</name>
    <dbReference type="NCBI Taxonomy" id="162209"/>
    <lineage>
        <taxon>Bacteria</taxon>
        <taxon>Bacillati</taxon>
        <taxon>Bacillota</taxon>
        <taxon>Bacilli</taxon>
        <taxon>Bacillales</taxon>
        <taxon>Paenibacillaceae</taxon>
        <taxon>Paenibacillus</taxon>
    </lineage>
</organism>
<reference evidence="1 2" key="2">
    <citation type="journal article" date="2016" name="Genome Announc.">
        <title>Complete Genome Sequences of Two Interactive Moderate Thermophiles, Paenibacillus napthalenovorans 32O-Y and Paenibacillus sp. 32O-W.</title>
        <authorList>
            <person name="Butler R.R.III."/>
            <person name="Wang J."/>
            <person name="Stark B.C."/>
            <person name="Pombert J.F."/>
        </authorList>
    </citation>
    <scope>NUCLEOTIDE SEQUENCE [LARGE SCALE GENOMIC DNA]</scope>
    <source>
        <strain evidence="1 2">32O-Y</strain>
    </source>
</reference>
<dbReference type="InterPro" id="IPR047324">
    <property type="entry name" value="LbH_gamma_CA-like"/>
</dbReference>
<dbReference type="Gene3D" id="2.160.10.10">
    <property type="entry name" value="Hexapeptide repeat proteins"/>
    <property type="match status" value="1"/>
</dbReference>
<dbReference type="CDD" id="cd04645">
    <property type="entry name" value="LbH_gamma_CA_like"/>
    <property type="match status" value="1"/>
</dbReference>
<evidence type="ECO:0000313" key="1">
    <source>
        <dbReference type="EMBL" id="ALS23648.1"/>
    </source>
</evidence>
<dbReference type="InterPro" id="IPR050484">
    <property type="entry name" value="Transf_Hexapept/Carb_Anhydrase"/>
</dbReference>
<dbReference type="InterPro" id="IPR001451">
    <property type="entry name" value="Hexapep"/>
</dbReference>
<protein>
    <submittedName>
        <fullName evidence="1">Acetyltransferase</fullName>
    </submittedName>
</protein>
<dbReference type="STRING" id="162209.IJ22_32870"/>
<dbReference type="PANTHER" id="PTHR13061">
    <property type="entry name" value="DYNACTIN SUBUNIT P25"/>
    <property type="match status" value="1"/>
</dbReference>
<dbReference type="OrthoDB" id="9803036at2"/>
<dbReference type="Proteomes" id="UP000061660">
    <property type="component" value="Chromosome"/>
</dbReference>
<dbReference type="KEGG" id="pnp:IJ22_32870"/>
<dbReference type="AlphaFoldDB" id="A0A0U2M6P5"/>
<proteinExistence type="predicted"/>
<dbReference type="Pfam" id="PF00132">
    <property type="entry name" value="Hexapep"/>
    <property type="match status" value="1"/>
</dbReference>
<dbReference type="GO" id="GO:0016740">
    <property type="term" value="F:transferase activity"/>
    <property type="evidence" value="ECO:0007669"/>
    <property type="project" value="UniProtKB-KW"/>
</dbReference>
<accession>A0A0U2M6P5</accession>
<evidence type="ECO:0000313" key="2">
    <source>
        <dbReference type="Proteomes" id="UP000061660"/>
    </source>
</evidence>
<dbReference type="PANTHER" id="PTHR13061:SF29">
    <property type="entry name" value="GAMMA CARBONIC ANHYDRASE-LIKE 1, MITOCHONDRIAL-RELATED"/>
    <property type="match status" value="1"/>
</dbReference>
<keyword evidence="2" id="KW-1185">Reference proteome</keyword>
<dbReference type="RefSeq" id="WP_062409535.1">
    <property type="nucleotide sequence ID" value="NZ_CP013652.1"/>
</dbReference>
<name>A0A0U2M6P5_9BACL</name>
<keyword evidence="1" id="KW-0808">Transferase</keyword>
<dbReference type="SUPFAM" id="SSF51161">
    <property type="entry name" value="Trimeric LpxA-like enzymes"/>
    <property type="match status" value="1"/>
</dbReference>
<sequence>MIYSLGDVKPQLHPTAYTAPGAQLIGDITIGEESSVWFNSVLRGDNAPIVIGDRTNIQDGCTLHVDPGLPLHIGNKVSVGHNVILHGCTIHDGALIGMGAIVMNHAEIGEQALIAAGTLITEKKKIPPGVLVMGSPAKVVRELNEEDLRVLQFVSDHYVGQSRRYMAENMISQ</sequence>
<reference evidence="2" key="1">
    <citation type="submission" date="2015-12" db="EMBL/GenBank/DDBJ databases">
        <title>Complete genome sequences of two moderately thermophilic Paenibacillus species.</title>
        <authorList>
            <person name="Butler R.III."/>
            <person name="Wang J."/>
            <person name="Stark B.C."/>
            <person name="Pombert J.-F."/>
        </authorList>
    </citation>
    <scope>NUCLEOTIDE SEQUENCE [LARGE SCALE GENOMIC DNA]</scope>
    <source>
        <strain evidence="2">32O-Y</strain>
    </source>
</reference>
<dbReference type="EMBL" id="CP013652">
    <property type="protein sequence ID" value="ALS23648.1"/>
    <property type="molecule type" value="Genomic_DNA"/>
</dbReference>
<dbReference type="InterPro" id="IPR011004">
    <property type="entry name" value="Trimer_LpxA-like_sf"/>
</dbReference>